<evidence type="ECO:0000256" key="5">
    <source>
        <dbReference type="ARBA" id="ARBA00022912"/>
    </source>
</evidence>
<dbReference type="GO" id="GO:0004722">
    <property type="term" value="F:protein serine/threonine phosphatase activity"/>
    <property type="evidence" value="ECO:0007669"/>
    <property type="project" value="UniProtKB-EC"/>
</dbReference>
<organism evidence="11 12">
    <name type="scientific">Romanomermis culicivorax</name>
    <name type="common">Nematode worm</name>
    <dbReference type="NCBI Taxonomy" id="13658"/>
    <lineage>
        <taxon>Eukaryota</taxon>
        <taxon>Metazoa</taxon>
        <taxon>Ecdysozoa</taxon>
        <taxon>Nematoda</taxon>
        <taxon>Enoplea</taxon>
        <taxon>Dorylaimia</taxon>
        <taxon>Mermithida</taxon>
        <taxon>Mermithoidea</taxon>
        <taxon>Mermithidae</taxon>
        <taxon>Romanomermis</taxon>
    </lineage>
</organism>
<dbReference type="PANTHER" id="PTHR11668">
    <property type="entry name" value="SERINE/THREONINE PROTEIN PHOSPHATASE"/>
    <property type="match status" value="1"/>
</dbReference>
<proteinExistence type="predicted"/>
<evidence type="ECO:0000256" key="8">
    <source>
        <dbReference type="ARBA" id="ARBA00048336"/>
    </source>
</evidence>
<accession>A0A915I6A0</accession>
<evidence type="ECO:0000313" key="12">
    <source>
        <dbReference type="WBParaSite" id="nRc.2.0.1.t09663-RA"/>
    </source>
</evidence>
<evidence type="ECO:0000256" key="4">
    <source>
        <dbReference type="ARBA" id="ARBA00022801"/>
    </source>
</evidence>
<dbReference type="Gene3D" id="3.60.21.10">
    <property type="match status" value="2"/>
</dbReference>
<dbReference type="GO" id="GO:0005634">
    <property type="term" value="C:nucleus"/>
    <property type="evidence" value="ECO:0007669"/>
    <property type="project" value="TreeGrafter"/>
</dbReference>
<feature type="domain" description="Serine/threonine specific protein phosphatases" evidence="10">
    <location>
        <begin position="1"/>
        <end position="169"/>
    </location>
</feature>
<keyword evidence="9" id="KW-1133">Transmembrane helix</keyword>
<comment type="cofactor">
    <cofactor evidence="1">
        <name>Mn(2+)</name>
        <dbReference type="ChEBI" id="CHEBI:29035"/>
    </cofactor>
</comment>
<keyword evidence="3" id="KW-0479">Metal-binding</keyword>
<dbReference type="EC" id="3.1.3.16" evidence="2"/>
<evidence type="ECO:0000256" key="3">
    <source>
        <dbReference type="ARBA" id="ARBA00022723"/>
    </source>
</evidence>
<comment type="catalytic activity">
    <reaction evidence="8">
        <text>O-phospho-L-threonyl-[protein] + H2O = L-threonyl-[protein] + phosphate</text>
        <dbReference type="Rhea" id="RHEA:47004"/>
        <dbReference type="Rhea" id="RHEA-COMP:11060"/>
        <dbReference type="Rhea" id="RHEA-COMP:11605"/>
        <dbReference type="ChEBI" id="CHEBI:15377"/>
        <dbReference type="ChEBI" id="CHEBI:30013"/>
        <dbReference type="ChEBI" id="CHEBI:43474"/>
        <dbReference type="ChEBI" id="CHEBI:61977"/>
        <dbReference type="EC" id="3.1.3.16"/>
    </reaction>
</comment>
<sequence length="169" mass="19416">MNEERNSGKNLSTNHRIKSEGDYVDRGNQSVETFCLMLMFRMRYPKDFFILRAFAAYMDSMMGVFAHLPICALVSQRIFCMHGGLSPSFEGFDQLRDLKLPFEVPDISSLVTDILWCDPDRSVAGYQPNRRGVSYVFGEDVVQAFCEKYNIDLIARAHQNHGWRDSANL</sequence>
<dbReference type="WBParaSite" id="nRc.2.0.1.t09663-RA">
    <property type="protein sequence ID" value="nRc.2.0.1.t09663-RA"/>
    <property type="gene ID" value="nRc.2.0.1.g09663"/>
</dbReference>
<dbReference type="InterPro" id="IPR050341">
    <property type="entry name" value="PP1_catalytic_subunit"/>
</dbReference>
<comment type="catalytic activity">
    <reaction evidence="7">
        <text>O-phospho-L-seryl-[protein] + H2O = L-seryl-[protein] + phosphate</text>
        <dbReference type="Rhea" id="RHEA:20629"/>
        <dbReference type="Rhea" id="RHEA-COMP:9863"/>
        <dbReference type="Rhea" id="RHEA-COMP:11604"/>
        <dbReference type="ChEBI" id="CHEBI:15377"/>
        <dbReference type="ChEBI" id="CHEBI:29999"/>
        <dbReference type="ChEBI" id="CHEBI:43474"/>
        <dbReference type="ChEBI" id="CHEBI:83421"/>
        <dbReference type="EC" id="3.1.3.16"/>
    </reaction>
</comment>
<dbReference type="GO" id="GO:0046872">
    <property type="term" value="F:metal ion binding"/>
    <property type="evidence" value="ECO:0007669"/>
    <property type="project" value="UniProtKB-KW"/>
</dbReference>
<evidence type="ECO:0000256" key="6">
    <source>
        <dbReference type="ARBA" id="ARBA00023211"/>
    </source>
</evidence>
<dbReference type="AlphaFoldDB" id="A0A915I6A0"/>
<dbReference type="PANTHER" id="PTHR11668:SF300">
    <property type="entry name" value="SERINE_THREONINE-PROTEIN PHOSPHATASE"/>
    <property type="match status" value="1"/>
</dbReference>
<dbReference type="GO" id="GO:0005737">
    <property type="term" value="C:cytoplasm"/>
    <property type="evidence" value="ECO:0007669"/>
    <property type="project" value="TreeGrafter"/>
</dbReference>
<evidence type="ECO:0000313" key="11">
    <source>
        <dbReference type="Proteomes" id="UP000887565"/>
    </source>
</evidence>
<dbReference type="SUPFAM" id="SSF56300">
    <property type="entry name" value="Metallo-dependent phosphatases"/>
    <property type="match status" value="1"/>
</dbReference>
<dbReference type="InterPro" id="IPR029052">
    <property type="entry name" value="Metallo-depent_PP-like"/>
</dbReference>
<evidence type="ECO:0000256" key="9">
    <source>
        <dbReference type="SAM" id="Phobius"/>
    </source>
</evidence>
<protein>
    <recommendedName>
        <fullName evidence="2">protein-serine/threonine phosphatase</fullName>
        <ecNumber evidence="2">3.1.3.16</ecNumber>
    </recommendedName>
</protein>
<keyword evidence="5" id="KW-0904">Protein phosphatase</keyword>
<keyword evidence="11" id="KW-1185">Reference proteome</keyword>
<evidence type="ECO:0000259" key="10">
    <source>
        <dbReference type="SMART" id="SM00156"/>
    </source>
</evidence>
<name>A0A915I6A0_ROMCU</name>
<keyword evidence="6" id="KW-0464">Manganese</keyword>
<dbReference type="Pfam" id="PF00149">
    <property type="entry name" value="Metallophos"/>
    <property type="match status" value="1"/>
</dbReference>
<keyword evidence="9" id="KW-0472">Membrane</keyword>
<evidence type="ECO:0000256" key="2">
    <source>
        <dbReference type="ARBA" id="ARBA00013081"/>
    </source>
</evidence>
<evidence type="ECO:0000256" key="1">
    <source>
        <dbReference type="ARBA" id="ARBA00001936"/>
    </source>
</evidence>
<keyword evidence="4" id="KW-0378">Hydrolase</keyword>
<keyword evidence="9" id="KW-0812">Transmembrane</keyword>
<dbReference type="InterPro" id="IPR006186">
    <property type="entry name" value="Ser/Thr-sp_prot-phosphatase"/>
</dbReference>
<evidence type="ECO:0000256" key="7">
    <source>
        <dbReference type="ARBA" id="ARBA00047761"/>
    </source>
</evidence>
<dbReference type="SMART" id="SM00156">
    <property type="entry name" value="PP2Ac"/>
    <property type="match status" value="1"/>
</dbReference>
<dbReference type="InterPro" id="IPR004843">
    <property type="entry name" value="Calcineurin-like_PHP"/>
</dbReference>
<feature type="transmembrane region" description="Helical" evidence="9">
    <location>
        <begin position="49"/>
        <end position="70"/>
    </location>
</feature>
<reference evidence="12" key="1">
    <citation type="submission" date="2022-11" db="UniProtKB">
        <authorList>
            <consortium name="WormBaseParasite"/>
        </authorList>
    </citation>
    <scope>IDENTIFICATION</scope>
</reference>
<dbReference type="Proteomes" id="UP000887565">
    <property type="component" value="Unplaced"/>
</dbReference>